<dbReference type="EMBL" id="OD566571">
    <property type="protein sequence ID" value="CAD7444266.1"/>
    <property type="molecule type" value="Genomic_DNA"/>
</dbReference>
<comment type="similarity">
    <text evidence="2">Belongs to the ATP-dependent AMP-binding enzyme family.</text>
</comment>
<proteinExistence type="inferred from homology"/>
<evidence type="ECO:0000256" key="2">
    <source>
        <dbReference type="ARBA" id="ARBA00006432"/>
    </source>
</evidence>
<gene>
    <name evidence="6" type="ORF">TBIB3V08_LOCUS6649</name>
</gene>
<keyword evidence="4" id="KW-0576">Peroxisome</keyword>
<dbReference type="InterPro" id="IPR000873">
    <property type="entry name" value="AMP-dep_synth/lig_dom"/>
</dbReference>
<dbReference type="PANTHER" id="PTHR24096:SF149">
    <property type="entry name" value="AMP-BINDING DOMAIN-CONTAINING PROTEIN-RELATED"/>
    <property type="match status" value="1"/>
</dbReference>
<protein>
    <recommendedName>
        <fullName evidence="5">AMP-dependent synthetase/ligase domain-containing protein</fullName>
    </recommendedName>
</protein>
<dbReference type="Gene3D" id="3.40.50.12780">
    <property type="entry name" value="N-terminal domain of ligase-like"/>
    <property type="match status" value="1"/>
</dbReference>
<dbReference type="Pfam" id="PF00501">
    <property type="entry name" value="AMP-binding"/>
    <property type="match status" value="1"/>
</dbReference>
<evidence type="ECO:0000256" key="1">
    <source>
        <dbReference type="ARBA" id="ARBA00004275"/>
    </source>
</evidence>
<name>A0A7R9F029_9NEOP</name>
<accession>A0A7R9F029</accession>
<evidence type="ECO:0000256" key="4">
    <source>
        <dbReference type="ARBA" id="ARBA00023140"/>
    </source>
</evidence>
<evidence type="ECO:0000259" key="5">
    <source>
        <dbReference type="Pfam" id="PF00501"/>
    </source>
</evidence>
<keyword evidence="3" id="KW-0436">Ligase</keyword>
<dbReference type="SUPFAM" id="SSF56801">
    <property type="entry name" value="Acetyl-CoA synthetase-like"/>
    <property type="match status" value="1"/>
</dbReference>
<feature type="domain" description="AMP-dependent synthetase/ligase" evidence="5">
    <location>
        <begin position="191"/>
        <end position="289"/>
    </location>
</feature>
<reference evidence="6" key="1">
    <citation type="submission" date="2020-11" db="EMBL/GenBank/DDBJ databases">
        <authorList>
            <person name="Tran Van P."/>
        </authorList>
    </citation>
    <scope>NUCLEOTIDE SEQUENCE</scope>
</reference>
<dbReference type="AlphaFoldDB" id="A0A7R9F029"/>
<comment type="subcellular location">
    <subcellularLocation>
        <location evidence="1">Peroxisome</location>
    </subcellularLocation>
</comment>
<sequence>MWNRSAPHRTAFSNKWLHEQNVTYNSNGCVHHCTPAIENSVVEAMEEQFSKECLPHPDMFFAEFQLWKKKWSSVNLNDRPSTAIEALLQCIETFDQNVRIPLTLVTLPISTSSPACSSPPNHGALCGNTVCTILIRTWGLQKLLCLACVASDVRRAYGWALQASAAMPGSDYILRGPPEILLTETSLGEHFRDKLQENSDKTVLIHADTGQKMTQADLLVSSERLAAALQAQGVGPGDVIGVCSENSLEYCIPVLAALYVGATCAPLSAGYTPRELTHAMSLSGPRLNLLLGGGRALGEGGRR</sequence>
<dbReference type="GO" id="GO:0016405">
    <property type="term" value="F:CoA-ligase activity"/>
    <property type="evidence" value="ECO:0007669"/>
    <property type="project" value="TreeGrafter"/>
</dbReference>
<dbReference type="InterPro" id="IPR042099">
    <property type="entry name" value="ANL_N_sf"/>
</dbReference>
<organism evidence="6">
    <name type="scientific">Timema bartmani</name>
    <dbReference type="NCBI Taxonomy" id="61472"/>
    <lineage>
        <taxon>Eukaryota</taxon>
        <taxon>Metazoa</taxon>
        <taxon>Ecdysozoa</taxon>
        <taxon>Arthropoda</taxon>
        <taxon>Hexapoda</taxon>
        <taxon>Insecta</taxon>
        <taxon>Pterygota</taxon>
        <taxon>Neoptera</taxon>
        <taxon>Polyneoptera</taxon>
        <taxon>Phasmatodea</taxon>
        <taxon>Timematodea</taxon>
        <taxon>Timematoidea</taxon>
        <taxon>Timematidae</taxon>
        <taxon>Timema</taxon>
    </lineage>
</organism>
<dbReference type="GO" id="GO:0005777">
    <property type="term" value="C:peroxisome"/>
    <property type="evidence" value="ECO:0007669"/>
    <property type="project" value="UniProtKB-SubCell"/>
</dbReference>
<dbReference type="PANTHER" id="PTHR24096">
    <property type="entry name" value="LONG-CHAIN-FATTY-ACID--COA LIGASE"/>
    <property type="match status" value="1"/>
</dbReference>
<evidence type="ECO:0000256" key="3">
    <source>
        <dbReference type="ARBA" id="ARBA00022598"/>
    </source>
</evidence>
<evidence type="ECO:0000313" key="6">
    <source>
        <dbReference type="EMBL" id="CAD7444266.1"/>
    </source>
</evidence>